<dbReference type="AlphaFoldDB" id="A0A9D1M2H2"/>
<keyword evidence="1" id="KW-0732">Signal</keyword>
<dbReference type="GO" id="GO:0016787">
    <property type="term" value="F:hydrolase activity"/>
    <property type="evidence" value="ECO:0007669"/>
    <property type="project" value="UniProtKB-KW"/>
</dbReference>
<accession>A0A9D1M2H2</accession>
<organism evidence="3 4">
    <name type="scientific">Candidatus Scatocola faecipullorum</name>
    <dbReference type="NCBI Taxonomy" id="2840917"/>
    <lineage>
        <taxon>Bacteria</taxon>
        <taxon>Pseudomonadati</taxon>
        <taxon>Pseudomonadota</taxon>
        <taxon>Alphaproteobacteria</taxon>
        <taxon>Rhodospirillales</taxon>
        <taxon>Rhodospirillaceae</taxon>
        <taxon>Rhodospirillaceae incertae sedis</taxon>
        <taxon>Candidatus Scatocola</taxon>
    </lineage>
</organism>
<comment type="caution">
    <text evidence="3">The sequence shown here is derived from an EMBL/GenBank/DDBJ whole genome shotgun (WGS) entry which is preliminary data.</text>
</comment>
<dbReference type="Pfam" id="PF12146">
    <property type="entry name" value="Hydrolase_4"/>
    <property type="match status" value="1"/>
</dbReference>
<dbReference type="InterPro" id="IPR051044">
    <property type="entry name" value="MAG_DAG_Lipase"/>
</dbReference>
<gene>
    <name evidence="3" type="ORF">IAD20_00035</name>
</gene>
<dbReference type="InterPro" id="IPR022742">
    <property type="entry name" value="Hydrolase_4"/>
</dbReference>
<proteinExistence type="predicted"/>
<name>A0A9D1M2H2_9PROT</name>
<dbReference type="Proteomes" id="UP000824107">
    <property type="component" value="Unassembled WGS sequence"/>
</dbReference>
<keyword evidence="3" id="KW-0378">Hydrolase</keyword>
<evidence type="ECO:0000313" key="4">
    <source>
        <dbReference type="Proteomes" id="UP000824107"/>
    </source>
</evidence>
<reference evidence="3" key="1">
    <citation type="submission" date="2020-10" db="EMBL/GenBank/DDBJ databases">
        <authorList>
            <person name="Gilroy R."/>
        </authorList>
    </citation>
    <scope>NUCLEOTIDE SEQUENCE</scope>
    <source>
        <strain evidence="3">ChiW3-316</strain>
    </source>
</reference>
<evidence type="ECO:0000259" key="2">
    <source>
        <dbReference type="Pfam" id="PF12146"/>
    </source>
</evidence>
<dbReference type="InterPro" id="IPR029058">
    <property type="entry name" value="AB_hydrolase_fold"/>
</dbReference>
<dbReference type="EMBL" id="DVNC01000002">
    <property type="protein sequence ID" value="HIU52454.1"/>
    <property type="molecule type" value="Genomic_DNA"/>
</dbReference>
<dbReference type="SUPFAM" id="SSF53474">
    <property type="entry name" value="alpha/beta-Hydrolases"/>
    <property type="match status" value="1"/>
</dbReference>
<evidence type="ECO:0000256" key="1">
    <source>
        <dbReference type="SAM" id="SignalP"/>
    </source>
</evidence>
<feature type="chain" id="PRO_5039170421" evidence="1">
    <location>
        <begin position="21"/>
        <end position="273"/>
    </location>
</feature>
<protein>
    <submittedName>
        <fullName evidence="3">Alpha/beta fold hydrolase</fullName>
    </submittedName>
</protein>
<feature type="signal peptide" evidence="1">
    <location>
        <begin position="1"/>
        <end position="20"/>
    </location>
</feature>
<feature type="domain" description="Serine aminopeptidase S33" evidence="2">
    <location>
        <begin position="53"/>
        <end position="181"/>
    </location>
</feature>
<dbReference type="PANTHER" id="PTHR11614">
    <property type="entry name" value="PHOSPHOLIPASE-RELATED"/>
    <property type="match status" value="1"/>
</dbReference>
<evidence type="ECO:0000313" key="3">
    <source>
        <dbReference type="EMBL" id="HIU52454.1"/>
    </source>
</evidence>
<sequence>MMKKLYISLFLLLLASCSENNRPQEIWIKNTDNESIYLQLSGNKDTDSPHLAIIQHGLASNMEHPAVQTAKQAFLDKGYLVITFDSRHSLGKSDGKVINVRLETFENDLETVINWAKKQKFYREPLTLAGHSLGGASVLQYAAGHPSGIDRIIPITPVVSGNRWEKSCMTNMTDFCQNWKQNGVYNYQTEIIPYAVVEDAKAYDALQLTNNIKARTLLITAKDDNIIAPHDVKELYDAFAAPKSFGSVSDGGHNFATEQSRSELYDLIIGFLP</sequence>
<dbReference type="PROSITE" id="PS51257">
    <property type="entry name" value="PROKAR_LIPOPROTEIN"/>
    <property type="match status" value="1"/>
</dbReference>
<reference evidence="3" key="2">
    <citation type="journal article" date="2021" name="PeerJ">
        <title>Extensive microbial diversity within the chicken gut microbiome revealed by metagenomics and culture.</title>
        <authorList>
            <person name="Gilroy R."/>
            <person name="Ravi A."/>
            <person name="Getino M."/>
            <person name="Pursley I."/>
            <person name="Horton D.L."/>
            <person name="Alikhan N.F."/>
            <person name="Baker D."/>
            <person name="Gharbi K."/>
            <person name="Hall N."/>
            <person name="Watson M."/>
            <person name="Adriaenssens E.M."/>
            <person name="Foster-Nyarko E."/>
            <person name="Jarju S."/>
            <person name="Secka A."/>
            <person name="Antonio M."/>
            <person name="Oren A."/>
            <person name="Chaudhuri R.R."/>
            <person name="La Ragione R."/>
            <person name="Hildebrand F."/>
            <person name="Pallen M.J."/>
        </authorList>
    </citation>
    <scope>NUCLEOTIDE SEQUENCE</scope>
    <source>
        <strain evidence="3">ChiW3-316</strain>
    </source>
</reference>
<dbReference type="Gene3D" id="3.40.50.1820">
    <property type="entry name" value="alpha/beta hydrolase"/>
    <property type="match status" value="1"/>
</dbReference>